<name>A0AAN4U3P9_9PROT</name>
<accession>A0AAN4U3P9</accession>
<dbReference type="EMBL" id="BJVS01000010">
    <property type="protein sequence ID" value="GEL54793.1"/>
    <property type="molecule type" value="Genomic_DNA"/>
</dbReference>
<gene>
    <name evidence="1" type="ORF">ABO01nite_28000</name>
</gene>
<comment type="caution">
    <text evidence="1">The sequence shown here is derived from an EMBL/GenBank/DDBJ whole genome shotgun (WGS) entry which is preliminary data.</text>
</comment>
<keyword evidence="2" id="KW-1185">Reference proteome</keyword>
<reference evidence="1 2" key="1">
    <citation type="submission" date="2019-07" db="EMBL/GenBank/DDBJ databases">
        <title>Whole genome shotgun sequence of Asaia bogorensis NBRC 16594.</title>
        <authorList>
            <person name="Hosoyama A."/>
            <person name="Uohara A."/>
            <person name="Ohji S."/>
            <person name="Ichikawa N."/>
        </authorList>
    </citation>
    <scope>NUCLEOTIDE SEQUENCE [LARGE SCALE GENOMIC DNA]</scope>
    <source>
        <strain evidence="1 2">NBRC 16594</strain>
    </source>
</reference>
<dbReference type="Proteomes" id="UP000321287">
    <property type="component" value="Unassembled WGS sequence"/>
</dbReference>
<proteinExistence type="predicted"/>
<protein>
    <submittedName>
        <fullName evidence="1">Uncharacterized protein</fullName>
    </submittedName>
</protein>
<dbReference type="AlphaFoldDB" id="A0AAN4U3P9"/>
<organism evidence="1 2">
    <name type="scientific">Asaia bogorensis NBRC 16594</name>
    <dbReference type="NCBI Taxonomy" id="1231624"/>
    <lineage>
        <taxon>Bacteria</taxon>
        <taxon>Pseudomonadati</taxon>
        <taxon>Pseudomonadota</taxon>
        <taxon>Alphaproteobacteria</taxon>
        <taxon>Acetobacterales</taxon>
        <taxon>Acetobacteraceae</taxon>
        <taxon>Asaia</taxon>
    </lineage>
</organism>
<evidence type="ECO:0000313" key="2">
    <source>
        <dbReference type="Proteomes" id="UP000321287"/>
    </source>
</evidence>
<sequence>MPLGKAMNVPGNRPTRYQADVTVAEDPGCHEQILSVARRAVRYQWCGHSHNSINQVGNRKAAVAQEAAALDRIRSALPPSHQDASVQKDVLRQTIPAEATQRFGIGEGLGRNCDHIGDQGFSRRMQEAADPLVSTVSADSLREQPAGISLSIRHRSSWHKTSMVMSEERQQDTEITQIDIATPNIFNDRVFTLRNQHPAFLEVGPACLYVFTACGKHRVQFGLPKCFARLRLARL</sequence>
<evidence type="ECO:0000313" key="1">
    <source>
        <dbReference type="EMBL" id="GEL54793.1"/>
    </source>
</evidence>